<sequence>MLRTMISRRGDLNKLQNLQHQIHWLDSSVRSSVSVQEHEIIDESELMKDLEDDNESNSDFGVGDKENVRLVSDLVADQKPVQSFASTPLSEIDISSFWPPDLDSDTLFNPNLLKLKK</sequence>
<evidence type="ECO:0000313" key="1">
    <source>
        <dbReference type="EMBL" id="KAI3716088.1"/>
    </source>
</evidence>
<proteinExistence type="predicted"/>
<dbReference type="EMBL" id="CM042053">
    <property type="protein sequence ID" value="KAI3716088.1"/>
    <property type="molecule type" value="Genomic_DNA"/>
</dbReference>
<gene>
    <name evidence="1" type="ORF">L6452_23164</name>
</gene>
<reference evidence="1 2" key="2">
    <citation type="journal article" date="2022" name="Mol. Ecol. Resour.">
        <title>The genomes of chicory, endive, great burdock and yacon provide insights into Asteraceae paleo-polyploidization history and plant inulin production.</title>
        <authorList>
            <person name="Fan W."/>
            <person name="Wang S."/>
            <person name="Wang H."/>
            <person name="Wang A."/>
            <person name="Jiang F."/>
            <person name="Liu H."/>
            <person name="Zhao H."/>
            <person name="Xu D."/>
            <person name="Zhang Y."/>
        </authorList>
    </citation>
    <scope>NUCLEOTIDE SEQUENCE [LARGE SCALE GENOMIC DNA]</scope>
    <source>
        <strain evidence="2">cv. Niubang</strain>
    </source>
</reference>
<accession>A0ACB9B3A5</accession>
<evidence type="ECO:0000313" key="2">
    <source>
        <dbReference type="Proteomes" id="UP001055879"/>
    </source>
</evidence>
<name>A0ACB9B3A5_ARCLA</name>
<dbReference type="Proteomes" id="UP001055879">
    <property type="component" value="Linkage Group LG07"/>
</dbReference>
<comment type="caution">
    <text evidence="1">The sequence shown here is derived from an EMBL/GenBank/DDBJ whole genome shotgun (WGS) entry which is preliminary data.</text>
</comment>
<keyword evidence="2" id="KW-1185">Reference proteome</keyword>
<organism evidence="1 2">
    <name type="scientific">Arctium lappa</name>
    <name type="common">Greater burdock</name>
    <name type="synonym">Lappa major</name>
    <dbReference type="NCBI Taxonomy" id="4217"/>
    <lineage>
        <taxon>Eukaryota</taxon>
        <taxon>Viridiplantae</taxon>
        <taxon>Streptophyta</taxon>
        <taxon>Embryophyta</taxon>
        <taxon>Tracheophyta</taxon>
        <taxon>Spermatophyta</taxon>
        <taxon>Magnoliopsida</taxon>
        <taxon>eudicotyledons</taxon>
        <taxon>Gunneridae</taxon>
        <taxon>Pentapetalae</taxon>
        <taxon>asterids</taxon>
        <taxon>campanulids</taxon>
        <taxon>Asterales</taxon>
        <taxon>Asteraceae</taxon>
        <taxon>Carduoideae</taxon>
        <taxon>Cardueae</taxon>
        <taxon>Arctiinae</taxon>
        <taxon>Arctium</taxon>
    </lineage>
</organism>
<reference evidence="2" key="1">
    <citation type="journal article" date="2022" name="Mol. Ecol. Resour.">
        <title>The genomes of chicory, endive, great burdock and yacon provide insights into Asteraceae palaeo-polyploidization history and plant inulin production.</title>
        <authorList>
            <person name="Fan W."/>
            <person name="Wang S."/>
            <person name="Wang H."/>
            <person name="Wang A."/>
            <person name="Jiang F."/>
            <person name="Liu H."/>
            <person name="Zhao H."/>
            <person name="Xu D."/>
            <person name="Zhang Y."/>
        </authorList>
    </citation>
    <scope>NUCLEOTIDE SEQUENCE [LARGE SCALE GENOMIC DNA]</scope>
    <source>
        <strain evidence="2">cv. Niubang</strain>
    </source>
</reference>
<protein>
    <submittedName>
        <fullName evidence="1">Uncharacterized protein</fullName>
    </submittedName>
</protein>